<name>A0A6A4HLH1_9AGAR</name>
<feature type="compositionally biased region" description="Low complexity" evidence="1">
    <location>
        <begin position="28"/>
        <end position="50"/>
    </location>
</feature>
<feature type="region of interest" description="Disordered" evidence="1">
    <location>
        <begin position="1"/>
        <end position="87"/>
    </location>
</feature>
<evidence type="ECO:0000313" key="2">
    <source>
        <dbReference type="EMBL" id="KAE9397887.1"/>
    </source>
</evidence>
<dbReference type="EMBL" id="ML769491">
    <property type="protein sequence ID" value="KAE9397887.1"/>
    <property type="molecule type" value="Genomic_DNA"/>
</dbReference>
<reference evidence="2" key="1">
    <citation type="journal article" date="2019" name="Environ. Microbiol.">
        <title>Fungal ecological strategies reflected in gene transcription - a case study of two litter decomposers.</title>
        <authorList>
            <person name="Barbi F."/>
            <person name="Kohler A."/>
            <person name="Barry K."/>
            <person name="Baskaran P."/>
            <person name="Daum C."/>
            <person name="Fauchery L."/>
            <person name="Ihrmark K."/>
            <person name="Kuo A."/>
            <person name="LaButti K."/>
            <person name="Lipzen A."/>
            <person name="Morin E."/>
            <person name="Grigoriev I.V."/>
            <person name="Henrissat B."/>
            <person name="Lindahl B."/>
            <person name="Martin F."/>
        </authorList>
    </citation>
    <scope>NUCLEOTIDE SEQUENCE</scope>
    <source>
        <strain evidence="2">JB14</strain>
    </source>
</reference>
<dbReference type="Proteomes" id="UP000799118">
    <property type="component" value="Unassembled WGS sequence"/>
</dbReference>
<protein>
    <submittedName>
        <fullName evidence="2">Uncharacterized protein</fullName>
    </submittedName>
</protein>
<evidence type="ECO:0000256" key="1">
    <source>
        <dbReference type="SAM" id="MobiDB-lite"/>
    </source>
</evidence>
<feature type="compositionally biased region" description="Polar residues" evidence="1">
    <location>
        <begin position="73"/>
        <end position="87"/>
    </location>
</feature>
<accession>A0A6A4HLH1</accession>
<sequence>MKRGFLSGKLLVPEPTPQPNVSLAAEKVPSVTVSSTASTPVSDSSSATPPNLRKGFLVGKRLEKNVVSRDPKPSTSELQSKSAYPDSLSNPPGYTLFFTENPYTNPALAMMRACGNASPLPSSCRRATKYMSLLYANEGGNSFPRIFSFADVHLPVSFSSIPNHIGSCQYGPRHVRCTRYRGRRNYNL</sequence>
<feature type="compositionally biased region" description="Basic and acidic residues" evidence="1">
    <location>
        <begin position="60"/>
        <end position="72"/>
    </location>
</feature>
<proteinExistence type="predicted"/>
<gene>
    <name evidence="2" type="ORF">BT96DRAFT_50941</name>
</gene>
<keyword evidence="3" id="KW-1185">Reference proteome</keyword>
<dbReference type="AlphaFoldDB" id="A0A6A4HLH1"/>
<organism evidence="2 3">
    <name type="scientific">Gymnopus androsaceus JB14</name>
    <dbReference type="NCBI Taxonomy" id="1447944"/>
    <lineage>
        <taxon>Eukaryota</taxon>
        <taxon>Fungi</taxon>
        <taxon>Dikarya</taxon>
        <taxon>Basidiomycota</taxon>
        <taxon>Agaricomycotina</taxon>
        <taxon>Agaricomycetes</taxon>
        <taxon>Agaricomycetidae</taxon>
        <taxon>Agaricales</taxon>
        <taxon>Marasmiineae</taxon>
        <taxon>Omphalotaceae</taxon>
        <taxon>Gymnopus</taxon>
    </lineage>
</organism>
<evidence type="ECO:0000313" key="3">
    <source>
        <dbReference type="Proteomes" id="UP000799118"/>
    </source>
</evidence>